<organism evidence="1 2">
    <name type="scientific">Irpex rosettiformis</name>
    <dbReference type="NCBI Taxonomy" id="378272"/>
    <lineage>
        <taxon>Eukaryota</taxon>
        <taxon>Fungi</taxon>
        <taxon>Dikarya</taxon>
        <taxon>Basidiomycota</taxon>
        <taxon>Agaricomycotina</taxon>
        <taxon>Agaricomycetes</taxon>
        <taxon>Polyporales</taxon>
        <taxon>Irpicaceae</taxon>
        <taxon>Irpex</taxon>
    </lineage>
</organism>
<evidence type="ECO:0000313" key="1">
    <source>
        <dbReference type="EMBL" id="KAI0086387.1"/>
    </source>
</evidence>
<dbReference type="EMBL" id="MU274924">
    <property type="protein sequence ID" value="KAI0086387.1"/>
    <property type="molecule type" value="Genomic_DNA"/>
</dbReference>
<comment type="caution">
    <text evidence="1">The sequence shown here is derived from an EMBL/GenBank/DDBJ whole genome shotgun (WGS) entry which is preliminary data.</text>
</comment>
<protein>
    <submittedName>
        <fullName evidence="1">Uncharacterized protein</fullName>
    </submittedName>
</protein>
<name>A0ACB8TWG9_9APHY</name>
<evidence type="ECO:0000313" key="2">
    <source>
        <dbReference type="Proteomes" id="UP001055072"/>
    </source>
</evidence>
<keyword evidence="2" id="KW-1185">Reference proteome</keyword>
<sequence>MYAKSSIAFLTVTLLAPTSVTAQLVQSIVLPGFAQGIANVSQGGVGTDGRTTFVALIVVLPTSSGSASESVATSSVSASESVVTSSVSVAAFAGTATMLVGPNGQTENKSQLDDGTNVVENCSYGLNQASYTAVVSNYTTTLLRPLSLPYRQFKALRHQVRSRYRLERLRTPGFCCRPGLLQGYFYEYIRG</sequence>
<proteinExistence type="predicted"/>
<reference evidence="1" key="1">
    <citation type="journal article" date="2021" name="Environ. Microbiol.">
        <title>Gene family expansions and transcriptome signatures uncover fungal adaptations to wood decay.</title>
        <authorList>
            <person name="Hage H."/>
            <person name="Miyauchi S."/>
            <person name="Viragh M."/>
            <person name="Drula E."/>
            <person name="Min B."/>
            <person name="Chaduli D."/>
            <person name="Navarro D."/>
            <person name="Favel A."/>
            <person name="Norest M."/>
            <person name="Lesage-Meessen L."/>
            <person name="Balint B."/>
            <person name="Merenyi Z."/>
            <person name="de Eugenio L."/>
            <person name="Morin E."/>
            <person name="Martinez A.T."/>
            <person name="Baldrian P."/>
            <person name="Stursova M."/>
            <person name="Martinez M.J."/>
            <person name="Novotny C."/>
            <person name="Magnuson J.K."/>
            <person name="Spatafora J.W."/>
            <person name="Maurice S."/>
            <person name="Pangilinan J."/>
            <person name="Andreopoulos W."/>
            <person name="LaButti K."/>
            <person name="Hundley H."/>
            <person name="Na H."/>
            <person name="Kuo A."/>
            <person name="Barry K."/>
            <person name="Lipzen A."/>
            <person name="Henrissat B."/>
            <person name="Riley R."/>
            <person name="Ahrendt S."/>
            <person name="Nagy L.G."/>
            <person name="Grigoriev I.V."/>
            <person name="Martin F."/>
            <person name="Rosso M.N."/>
        </authorList>
    </citation>
    <scope>NUCLEOTIDE SEQUENCE</scope>
    <source>
        <strain evidence="1">CBS 384.51</strain>
    </source>
</reference>
<dbReference type="Proteomes" id="UP001055072">
    <property type="component" value="Unassembled WGS sequence"/>
</dbReference>
<gene>
    <name evidence="1" type="ORF">BDY19DRAFT_358422</name>
</gene>
<accession>A0ACB8TWG9</accession>